<dbReference type="EMBL" id="FOMN01000005">
    <property type="protein sequence ID" value="SFD49277.1"/>
    <property type="molecule type" value="Genomic_DNA"/>
</dbReference>
<name>A0A1I1SS57_9LACO</name>
<dbReference type="NCBIfam" id="NF033218">
    <property type="entry name" value="anchor_AmaP"/>
    <property type="match status" value="1"/>
</dbReference>
<evidence type="ECO:0000313" key="3">
    <source>
        <dbReference type="Proteomes" id="UP000199599"/>
    </source>
</evidence>
<dbReference type="STRING" id="1505723.SAMN04487792_1094"/>
<dbReference type="AlphaFoldDB" id="A0A1I1SS57"/>
<keyword evidence="1" id="KW-0472">Membrane</keyword>
<evidence type="ECO:0000313" key="2">
    <source>
        <dbReference type="EMBL" id="SFD49277.1"/>
    </source>
</evidence>
<dbReference type="Proteomes" id="UP000199599">
    <property type="component" value="Unassembled WGS sequence"/>
</dbReference>
<gene>
    <name evidence="2" type="ORF">SAMN04487792_1094</name>
</gene>
<keyword evidence="1" id="KW-1133">Transmembrane helix</keyword>
<sequence>MKRIKKWFMIICFLLMIPLPIFILWDTSGFWQKYLKISLPTLGKLNPIFTWYLIGISAIILLVLVVSLIIILFWPVQRYFNLIHKKDGQVKITSKAINSYVANSLNDLPYLNNPKVASRLTNRKIKIKISGDLGAGENMAPLLDNYLEELNKNLKLLLGIDQKPKIKIKFVNYHTSNKPEQRVQ</sequence>
<evidence type="ECO:0008006" key="4">
    <source>
        <dbReference type="Google" id="ProtNLM"/>
    </source>
</evidence>
<proteinExistence type="predicted"/>
<dbReference type="RefSeq" id="WP_090093338.1">
    <property type="nucleotide sequence ID" value="NZ_CBCRVU010000002.1"/>
</dbReference>
<reference evidence="3" key="1">
    <citation type="submission" date="2016-10" db="EMBL/GenBank/DDBJ databases">
        <authorList>
            <person name="Varghese N."/>
            <person name="Submissions S."/>
        </authorList>
    </citation>
    <scope>NUCLEOTIDE SEQUENCE [LARGE SCALE GENOMIC DNA]</scope>
    <source>
        <strain evidence="3">R-53102</strain>
    </source>
</reference>
<feature type="transmembrane region" description="Helical" evidence="1">
    <location>
        <begin position="49"/>
        <end position="76"/>
    </location>
</feature>
<protein>
    <recommendedName>
        <fullName evidence="4">Alkaline shock response membrane anchor protein AmaP</fullName>
    </recommendedName>
</protein>
<organism evidence="2 3">
    <name type="scientific">Lactobacillus bombicola</name>
    <dbReference type="NCBI Taxonomy" id="1505723"/>
    <lineage>
        <taxon>Bacteria</taxon>
        <taxon>Bacillati</taxon>
        <taxon>Bacillota</taxon>
        <taxon>Bacilli</taxon>
        <taxon>Lactobacillales</taxon>
        <taxon>Lactobacillaceae</taxon>
        <taxon>Lactobacillus</taxon>
    </lineage>
</organism>
<keyword evidence="1" id="KW-0812">Transmembrane</keyword>
<accession>A0A1I1SS57</accession>
<feature type="transmembrane region" description="Helical" evidence="1">
    <location>
        <begin position="7"/>
        <end position="25"/>
    </location>
</feature>
<evidence type="ECO:0000256" key="1">
    <source>
        <dbReference type="SAM" id="Phobius"/>
    </source>
</evidence>